<reference evidence="2 3" key="1">
    <citation type="submission" date="2016-09" db="EMBL/GenBank/DDBJ databases">
        <authorList>
            <person name="Capua I."/>
            <person name="De Benedictis P."/>
            <person name="Joannis T."/>
            <person name="Lombin L.H."/>
            <person name="Cattoli G."/>
        </authorList>
    </citation>
    <scope>NUCLEOTIDE SEQUENCE [LARGE SCALE GENOMIC DNA]</scope>
    <source>
        <strain evidence="2 3">NRS-1</strain>
    </source>
</reference>
<dbReference type="RefSeq" id="WP_158005946.1">
    <property type="nucleotide sequence ID" value="NZ_CP034157.1"/>
</dbReference>
<sequence>MLEIILMLLGLAFPNSDTNTVTSDDPNQTTIENTQSVDDGSGGTGGNGAQNPPKTP</sequence>
<name>A0A1E5UG03_9FLAO</name>
<feature type="region of interest" description="Disordered" evidence="1">
    <location>
        <begin position="14"/>
        <end position="56"/>
    </location>
</feature>
<evidence type="ECO:0000313" key="3">
    <source>
        <dbReference type="Proteomes" id="UP000095601"/>
    </source>
</evidence>
<protein>
    <submittedName>
        <fullName evidence="2">Uncharacterized protein</fullName>
    </submittedName>
</protein>
<dbReference type="STRING" id="237258.SAMN04489756_12211"/>
<gene>
    <name evidence="2" type="ORF">BHF72_1681</name>
</gene>
<evidence type="ECO:0000256" key="1">
    <source>
        <dbReference type="SAM" id="MobiDB-lite"/>
    </source>
</evidence>
<organism evidence="2 3">
    <name type="scientific">Cloacibacterium normanense</name>
    <dbReference type="NCBI Taxonomy" id="237258"/>
    <lineage>
        <taxon>Bacteria</taxon>
        <taxon>Pseudomonadati</taxon>
        <taxon>Bacteroidota</taxon>
        <taxon>Flavobacteriia</taxon>
        <taxon>Flavobacteriales</taxon>
        <taxon>Weeksellaceae</taxon>
    </lineage>
</organism>
<evidence type="ECO:0000313" key="2">
    <source>
        <dbReference type="EMBL" id="OEL11812.1"/>
    </source>
</evidence>
<comment type="caution">
    <text evidence="2">The sequence shown here is derived from an EMBL/GenBank/DDBJ whole genome shotgun (WGS) entry which is preliminary data.</text>
</comment>
<keyword evidence="3" id="KW-1185">Reference proteome</keyword>
<dbReference type="Proteomes" id="UP000095601">
    <property type="component" value="Unassembled WGS sequence"/>
</dbReference>
<accession>A0A1E5UG03</accession>
<proteinExistence type="predicted"/>
<feature type="compositionally biased region" description="Polar residues" evidence="1">
    <location>
        <begin position="15"/>
        <end position="38"/>
    </location>
</feature>
<dbReference type="AlphaFoldDB" id="A0A1E5UG03"/>
<dbReference type="EMBL" id="MKGI01000016">
    <property type="protein sequence ID" value="OEL11812.1"/>
    <property type="molecule type" value="Genomic_DNA"/>
</dbReference>